<dbReference type="Gene3D" id="3.40.30.120">
    <property type="match status" value="1"/>
</dbReference>
<protein>
    <submittedName>
        <fullName evidence="1">Uncharacterized protein</fullName>
    </submittedName>
</protein>
<organism evidence="1 2">
    <name type="scientific">Streptomyces europaeiscabiei</name>
    <dbReference type="NCBI Taxonomy" id="146819"/>
    <lineage>
        <taxon>Bacteria</taxon>
        <taxon>Bacillati</taxon>
        <taxon>Actinomycetota</taxon>
        <taxon>Actinomycetes</taxon>
        <taxon>Kitasatosporales</taxon>
        <taxon>Streptomycetaceae</taxon>
        <taxon>Streptomyces</taxon>
    </lineage>
</organism>
<reference evidence="1" key="1">
    <citation type="journal article" date="2023" name="Microb. Genom.">
        <title>Mesoterricola silvestris gen. nov., sp. nov., Mesoterricola sediminis sp. nov., Geothrix oryzae sp. nov., Geothrix edaphica sp. nov., Geothrix rubra sp. nov., and Geothrix limicola sp. nov., six novel members of Acidobacteriota isolated from soils.</title>
        <authorList>
            <person name="Weisberg A.J."/>
            <person name="Pearce E."/>
            <person name="Kramer C.G."/>
            <person name="Chang J.H."/>
            <person name="Clarke C.R."/>
        </authorList>
    </citation>
    <scope>NUCLEOTIDE SEQUENCE</scope>
    <source>
        <strain evidence="1">ND06-05F</strain>
    </source>
</reference>
<name>A0AAJ2PTN1_9ACTN</name>
<comment type="caution">
    <text evidence="1">The sequence shown here is derived from an EMBL/GenBank/DDBJ whole genome shotgun (WGS) entry which is preliminary data.</text>
</comment>
<evidence type="ECO:0000313" key="1">
    <source>
        <dbReference type="EMBL" id="MDX3133073.1"/>
    </source>
</evidence>
<accession>A0AAJ2PTN1</accession>
<dbReference type="Pfam" id="PF21274">
    <property type="entry name" value="Rng_hyd_C"/>
    <property type="match status" value="1"/>
</dbReference>
<dbReference type="Proteomes" id="UP001273589">
    <property type="component" value="Unassembled WGS sequence"/>
</dbReference>
<dbReference type="AlphaFoldDB" id="A0AAJ2PTN1"/>
<dbReference type="RefSeq" id="WP_319694528.1">
    <property type="nucleotide sequence ID" value="NZ_JARAWN010000182.1"/>
</dbReference>
<sequence length="169" mass="18712">MLDGRRLMDLDDAHRYVADPLAGMDARYDLGDDHHRFVATLCPDMKLTLERPDPDVVTAVNRSADLLREGCGPLLDLVDRVEARDAAAACSGRANTVTARTGRVDVDALLIRPDGLVARALPTGRTSTPPRWCVRWAHGSANRPEHRINSRLRFAQYEVGIQISDATRM</sequence>
<dbReference type="EMBL" id="JARAWN010000182">
    <property type="protein sequence ID" value="MDX3133073.1"/>
    <property type="molecule type" value="Genomic_DNA"/>
</dbReference>
<gene>
    <name evidence="1" type="ORF">PV367_25615</name>
</gene>
<evidence type="ECO:0000313" key="2">
    <source>
        <dbReference type="Proteomes" id="UP001273589"/>
    </source>
</evidence>
<proteinExistence type="predicted"/>